<feature type="region of interest" description="Disordered" evidence="3">
    <location>
        <begin position="149"/>
        <end position="170"/>
    </location>
</feature>
<protein>
    <recommendedName>
        <fullName evidence="4">Insulin-like domain-containing protein</fullName>
    </recommendedName>
</protein>
<evidence type="ECO:0000256" key="2">
    <source>
        <dbReference type="ARBA" id="ARBA00022729"/>
    </source>
</evidence>
<evidence type="ECO:0000256" key="3">
    <source>
        <dbReference type="SAM" id="MobiDB-lite"/>
    </source>
</evidence>
<dbReference type="SUPFAM" id="SSF56994">
    <property type="entry name" value="Insulin-like"/>
    <property type="match status" value="1"/>
</dbReference>
<dbReference type="GO" id="GO:0005179">
    <property type="term" value="F:hormone activity"/>
    <property type="evidence" value="ECO:0007669"/>
    <property type="project" value="InterPro"/>
</dbReference>
<dbReference type="Gene3D" id="1.10.100.10">
    <property type="entry name" value="Insulin-like"/>
    <property type="match status" value="1"/>
</dbReference>
<keyword evidence="2" id="KW-0732">Signal</keyword>
<keyword evidence="6" id="KW-1185">Reference proteome</keyword>
<dbReference type="EMBL" id="OU898279">
    <property type="protein sequence ID" value="CAG9832713.1"/>
    <property type="molecule type" value="Genomic_DNA"/>
</dbReference>
<evidence type="ECO:0000256" key="1">
    <source>
        <dbReference type="ARBA" id="ARBA00022685"/>
    </source>
</evidence>
<proteinExistence type="predicted"/>
<dbReference type="AlphaFoldDB" id="A0A9N9T279"/>
<dbReference type="OrthoDB" id="6740220at2759"/>
<dbReference type="GO" id="GO:0005576">
    <property type="term" value="C:extracellular region"/>
    <property type="evidence" value="ECO:0007669"/>
    <property type="project" value="InterPro"/>
</dbReference>
<name>A0A9N9T279_DIABA</name>
<feature type="domain" description="Insulin-like" evidence="4">
    <location>
        <begin position="80"/>
        <end position="107"/>
    </location>
</feature>
<dbReference type="CDD" id="cd04366">
    <property type="entry name" value="IlGF_insulin_bombyxin_like"/>
    <property type="match status" value="1"/>
</dbReference>
<organism evidence="5 6">
    <name type="scientific">Diabrotica balteata</name>
    <name type="common">Banded cucumber beetle</name>
    <dbReference type="NCBI Taxonomy" id="107213"/>
    <lineage>
        <taxon>Eukaryota</taxon>
        <taxon>Metazoa</taxon>
        <taxon>Ecdysozoa</taxon>
        <taxon>Arthropoda</taxon>
        <taxon>Hexapoda</taxon>
        <taxon>Insecta</taxon>
        <taxon>Pterygota</taxon>
        <taxon>Neoptera</taxon>
        <taxon>Endopterygota</taxon>
        <taxon>Coleoptera</taxon>
        <taxon>Polyphaga</taxon>
        <taxon>Cucujiformia</taxon>
        <taxon>Chrysomeloidea</taxon>
        <taxon>Chrysomelidae</taxon>
        <taxon>Galerucinae</taxon>
        <taxon>Diabroticina</taxon>
        <taxon>Diabroticites</taxon>
        <taxon>Diabrotica</taxon>
    </lineage>
</organism>
<reference evidence="5" key="1">
    <citation type="submission" date="2022-01" db="EMBL/GenBank/DDBJ databases">
        <authorList>
            <person name="King R."/>
        </authorList>
    </citation>
    <scope>NUCLEOTIDE SEQUENCE</scope>
</reference>
<evidence type="ECO:0000259" key="4">
    <source>
        <dbReference type="Pfam" id="PF00049"/>
    </source>
</evidence>
<dbReference type="Proteomes" id="UP001153709">
    <property type="component" value="Chromosome 4"/>
</dbReference>
<evidence type="ECO:0000313" key="5">
    <source>
        <dbReference type="EMBL" id="CAG9832713.1"/>
    </source>
</evidence>
<dbReference type="InterPro" id="IPR036438">
    <property type="entry name" value="Insulin-like_sf"/>
</dbReference>
<accession>A0A9N9T279</accession>
<keyword evidence="1" id="KW-0165">Cleavage on pair of basic residues</keyword>
<evidence type="ECO:0000313" key="6">
    <source>
        <dbReference type="Proteomes" id="UP001153709"/>
    </source>
</evidence>
<sequence length="220" mass="26063">MFGIIKSRPRNWTTSNTIKLENARETMLRKQVQKTFLRLLIIQDSYLIVCITEASVITVDSDFDSFKSHIEFEVAKFSHTIFRRKRQIVNECCRNKCSLDYLLDNYCQTVNSAALEEFKKTKDDSSERYTLPKSPTENILSRRFRQKHGLDNAPSEPATHDSHQHHRKKRNCKCKKLLKNEEKHQKERRLLIFLKQRQYPVPASEVEEAEFQKPFIVNFP</sequence>
<gene>
    <name evidence="5" type="ORF">DIABBA_LOCUS6166</name>
</gene>
<dbReference type="InterPro" id="IPR016179">
    <property type="entry name" value="Insulin-like"/>
</dbReference>
<dbReference type="Pfam" id="PF00049">
    <property type="entry name" value="Insulin"/>
    <property type="match status" value="1"/>
</dbReference>